<evidence type="ECO:0000259" key="1">
    <source>
        <dbReference type="PROSITE" id="PS51664"/>
    </source>
</evidence>
<comment type="caution">
    <text evidence="2">The sequence shown here is derived from an EMBL/GenBank/DDBJ whole genome shotgun (WGS) entry which is preliminary data.</text>
</comment>
<sequence>MATTPESIVDAFRGALRPFGTVLEFGLESLDRTGLPVSNASLLVDGRLTHHGNGYGTTSATALVGGLGELVERVVGADGVRRLRASAEHGSRRELVARHGSSAVVDPRLLALPAGADWSEDRPGEWLPLADVRTDERVWVPVELVASDATEAAGVADPLLPSVTNGLGAGLDRERALAHGLGEVLQRHTNGLRFRSLDRLSPAIEDDGLPPSVAALVAQLRAVGIDPVLKVASTGLGVCSTYVMGRDDAPPAPIALSGCGEGAHADPAASLTKALLEFAHSRARKVFCFGEPSAVLGVAPAAYRDAIDPRVGDERSASELRRWSGLGAAELGALVLPEVSRSVPFASLAPSGAAPTSDAPSDVLAHHLHHLADHRVLAATYERDGVVATKVLVTGLDVETLAMGRLGEHGVRESLHHDLDLVRIAPEPVGEHRSRVHLTPDAEDRLGGAAWFSYAAAERIVGRQYPQYREPGRHSVVV</sequence>
<feature type="domain" description="YcaO" evidence="1">
    <location>
        <begin position="54"/>
        <end position="428"/>
    </location>
</feature>
<gene>
    <name evidence="2" type="ORF">GCM10023340_04000</name>
</gene>
<dbReference type="Pfam" id="PF02624">
    <property type="entry name" value="YcaO"/>
    <property type="match status" value="1"/>
</dbReference>
<reference evidence="3" key="1">
    <citation type="journal article" date="2019" name="Int. J. Syst. Evol. Microbiol.">
        <title>The Global Catalogue of Microorganisms (GCM) 10K type strain sequencing project: providing services to taxonomists for standard genome sequencing and annotation.</title>
        <authorList>
            <consortium name="The Broad Institute Genomics Platform"/>
            <consortium name="The Broad Institute Genome Sequencing Center for Infectious Disease"/>
            <person name="Wu L."/>
            <person name="Ma J."/>
        </authorList>
    </citation>
    <scope>NUCLEOTIDE SEQUENCE [LARGE SCALE GENOMIC DNA]</scope>
    <source>
        <strain evidence="3">JCM 18459</strain>
    </source>
</reference>
<organism evidence="2 3">
    <name type="scientific">Nocardioides marinquilinus</name>
    <dbReference type="NCBI Taxonomy" id="1210400"/>
    <lineage>
        <taxon>Bacteria</taxon>
        <taxon>Bacillati</taxon>
        <taxon>Actinomycetota</taxon>
        <taxon>Actinomycetes</taxon>
        <taxon>Propionibacteriales</taxon>
        <taxon>Nocardioidaceae</taxon>
        <taxon>Nocardioides</taxon>
    </lineage>
</organism>
<protein>
    <recommendedName>
        <fullName evidence="1">YcaO domain-containing protein</fullName>
    </recommendedName>
</protein>
<dbReference type="InterPro" id="IPR003776">
    <property type="entry name" value="YcaO-like_dom"/>
</dbReference>
<dbReference type="Proteomes" id="UP001500221">
    <property type="component" value="Unassembled WGS sequence"/>
</dbReference>
<dbReference type="PANTHER" id="PTHR37809">
    <property type="entry name" value="RIBOSOMAL PROTEIN S12 METHYLTHIOTRANSFERASE ACCESSORY FACTOR YCAO"/>
    <property type="match status" value="1"/>
</dbReference>
<dbReference type="Gene3D" id="3.30.1330.230">
    <property type="match status" value="1"/>
</dbReference>
<dbReference type="PROSITE" id="PS51664">
    <property type="entry name" value="YCAO"/>
    <property type="match status" value="1"/>
</dbReference>
<proteinExistence type="predicted"/>
<accession>A0ABP9P6U5</accession>
<dbReference type="PANTHER" id="PTHR37809:SF1">
    <property type="entry name" value="RIBOSOMAL PROTEIN S12 METHYLTHIOTRANSFERASE ACCESSORY FACTOR YCAO"/>
    <property type="match status" value="1"/>
</dbReference>
<name>A0ABP9P6U5_9ACTN</name>
<dbReference type="EMBL" id="BAABKG010000001">
    <property type="protein sequence ID" value="GAA5141762.1"/>
    <property type="molecule type" value="Genomic_DNA"/>
</dbReference>
<evidence type="ECO:0000313" key="2">
    <source>
        <dbReference type="EMBL" id="GAA5141762.1"/>
    </source>
</evidence>
<keyword evidence="3" id="KW-1185">Reference proteome</keyword>
<evidence type="ECO:0000313" key="3">
    <source>
        <dbReference type="Proteomes" id="UP001500221"/>
    </source>
</evidence>
<dbReference type="RefSeq" id="WP_345453999.1">
    <property type="nucleotide sequence ID" value="NZ_BAABKG010000001.1"/>
</dbReference>